<evidence type="ECO:0000313" key="3">
    <source>
        <dbReference type="EMBL" id="SHO58247.1"/>
    </source>
</evidence>
<sequence>MSGFHILNRYLLMALIAFPLMCGSGKADTYGLVGKSLSDLALLEIWRGCEAMASRNDDNCAALAATGSGHPRYQKRVLNEALQSARFKALGISVSHSDLIAEVLESSPLPLITIDIPFDEENSHISIGHIGVDNLSLGEDLAEVVKRLHPGGGNICIMTSFGLHRAEMEDRLLGLRQGLSGEKLEKGVRLNGHKGWREVARCPWNNGARSEQALTQLEFTLQHLDVDVFVAIDNWLIADPRAYKKVVAPYKKEIEAGKITMVLSIGGMRSEYSQLLSKRLVHGYLMINYFQLGQGSYTLMKAMASGQSIPAVTYIREHKTYLVKPVE</sequence>
<dbReference type="AlphaFoldDB" id="A0A1M7YZY3"/>
<dbReference type="SUPFAM" id="SSF53822">
    <property type="entry name" value="Periplasmic binding protein-like I"/>
    <property type="match status" value="1"/>
</dbReference>
<dbReference type="GO" id="GO:0055085">
    <property type="term" value="P:transmembrane transport"/>
    <property type="evidence" value="ECO:0007669"/>
    <property type="project" value="UniProtKB-ARBA"/>
</dbReference>
<dbReference type="Pfam" id="PF13407">
    <property type="entry name" value="Peripla_BP_4"/>
    <property type="match status" value="1"/>
</dbReference>
<evidence type="ECO:0000259" key="2">
    <source>
        <dbReference type="Pfam" id="PF13407"/>
    </source>
</evidence>
<accession>A0A1M7YZY3</accession>
<gene>
    <name evidence="3" type="ORF">VQ7734_04017</name>
</gene>
<keyword evidence="4" id="KW-1185">Reference proteome</keyword>
<dbReference type="InterPro" id="IPR025997">
    <property type="entry name" value="SBP_2_dom"/>
</dbReference>
<name>A0A1M7YZY3_9VIBR</name>
<protein>
    <recommendedName>
        <fullName evidence="1">Autoinducer 2-binding periplasmic protein LuxP</fullName>
    </recommendedName>
</protein>
<dbReference type="Proteomes" id="UP000184600">
    <property type="component" value="Unassembled WGS sequence"/>
</dbReference>
<feature type="domain" description="Periplasmic binding protein" evidence="2">
    <location>
        <begin position="44"/>
        <end position="307"/>
    </location>
</feature>
<dbReference type="Gene3D" id="3.40.50.2300">
    <property type="match status" value="2"/>
</dbReference>
<organism evidence="3 4">
    <name type="scientific">Vibrio quintilis</name>
    <dbReference type="NCBI Taxonomy" id="1117707"/>
    <lineage>
        <taxon>Bacteria</taxon>
        <taxon>Pseudomonadati</taxon>
        <taxon>Pseudomonadota</taxon>
        <taxon>Gammaproteobacteria</taxon>
        <taxon>Vibrionales</taxon>
        <taxon>Vibrionaceae</taxon>
        <taxon>Vibrio</taxon>
    </lineage>
</organism>
<proteinExistence type="predicted"/>
<dbReference type="RefSeq" id="WP_073585691.1">
    <property type="nucleotide sequence ID" value="NZ_AP024897.1"/>
</dbReference>
<reference evidence="4" key="1">
    <citation type="submission" date="2016-12" db="EMBL/GenBank/DDBJ databases">
        <authorList>
            <person name="Rodrigo-Torres L."/>
            <person name="Arahal R.D."/>
            <person name="Lucena T."/>
        </authorList>
    </citation>
    <scope>NUCLEOTIDE SEQUENCE [LARGE SCALE GENOMIC DNA]</scope>
</reference>
<dbReference type="InterPro" id="IPR028082">
    <property type="entry name" value="Peripla_BP_I"/>
</dbReference>
<dbReference type="OrthoDB" id="3189720at2"/>
<dbReference type="STRING" id="1117707.VQ7734_04017"/>
<evidence type="ECO:0000313" key="4">
    <source>
        <dbReference type="Proteomes" id="UP000184600"/>
    </source>
</evidence>
<dbReference type="EMBL" id="FRFG01000059">
    <property type="protein sequence ID" value="SHO58247.1"/>
    <property type="molecule type" value="Genomic_DNA"/>
</dbReference>
<evidence type="ECO:0000256" key="1">
    <source>
        <dbReference type="ARBA" id="ARBA00022181"/>
    </source>
</evidence>